<dbReference type="InterPro" id="IPR008916">
    <property type="entry name" value="Retrov_capsid_C"/>
</dbReference>
<reference evidence="4 5" key="1">
    <citation type="submission" date="2019-09" db="EMBL/GenBank/DDBJ databases">
        <title>Bird 10,000 Genomes (B10K) Project - Family phase.</title>
        <authorList>
            <person name="Zhang G."/>
        </authorList>
    </citation>
    <scope>NUCLEOTIDE SEQUENCE [LARGE SCALE GENOMIC DNA]</scope>
    <source>
        <strain evidence="4">B10K-DU-029-75</strain>
    </source>
</reference>
<dbReference type="SUPFAM" id="SSF47353">
    <property type="entry name" value="Retrovirus capsid dimerization domain-like"/>
    <property type="match status" value="1"/>
</dbReference>
<dbReference type="Proteomes" id="UP000579558">
    <property type="component" value="Unassembled WGS sequence"/>
</dbReference>
<dbReference type="Gene3D" id="1.10.375.10">
    <property type="entry name" value="Human Immunodeficiency Virus Type 1 Capsid Protein"/>
    <property type="match status" value="1"/>
</dbReference>
<feature type="coiled-coil region" evidence="1">
    <location>
        <begin position="68"/>
        <end position="95"/>
    </location>
</feature>
<dbReference type="Pfam" id="PF00607">
    <property type="entry name" value="Gag_p24"/>
    <property type="match status" value="1"/>
</dbReference>
<gene>
    <name evidence="4" type="primary">Ervk24</name>
    <name evidence="4" type="ORF">NOTCIN_R09625</name>
</gene>
<dbReference type="Gene3D" id="1.10.1200.30">
    <property type="match status" value="1"/>
</dbReference>
<feature type="region of interest" description="Disordered" evidence="2">
    <location>
        <begin position="25"/>
        <end position="51"/>
    </location>
</feature>
<accession>A0A7K6VKU6</accession>
<dbReference type="PANTHER" id="PTHR40389">
    <property type="entry name" value="ENDOGENOUS RETROVIRUS GROUP K MEMBER 24 GAG POLYPROTEIN-RELATED"/>
    <property type="match status" value="1"/>
</dbReference>
<proteinExistence type="predicted"/>
<comment type="caution">
    <text evidence="4">The sequence shown here is derived from an EMBL/GenBank/DDBJ whole genome shotgun (WGS) entry which is preliminary data.</text>
</comment>
<sequence length="419" mass="45838">SPSNPLLYPPLPAATTIVQPTAPIIPVSEDSQGGPECRPKSPSTVPLPMEDADGDTHMAEEGREEMEVTLIKKQMQELEERLQRTLTKMESVITAGAPQSGSVSPHIPTSALQDIIMGRAEPVPSGAKPKRWSGVIRDAIIEGGWTPEVLACPIIIGQGGQPEYGRHEWKTIQQAINTVQEKGIKSEAGRAVLRWLHTTDPILPIDCDELARLLLKPSQHLLWQREWYRLAREQENRPRAPGDPLAGLQADMIIGRGMFANVNEQVRYPPWLVQVVADTALLAYDAIPEDGQPLTFTGVKQGLTEPYDHFVDRLHAAIRNSSQLPNENKEGMLRLLAFENANPKTRSVLATLPKTADITDMIELALRSGQEANARHVAIAVETALAPTANLIAAAVQKMSNKGPGRKGTLQPGQAQCYR</sequence>
<organism evidence="4 5">
    <name type="scientific">Notiomystis cincta</name>
    <dbReference type="NCBI Taxonomy" id="366454"/>
    <lineage>
        <taxon>Eukaryota</taxon>
        <taxon>Metazoa</taxon>
        <taxon>Chordata</taxon>
        <taxon>Craniata</taxon>
        <taxon>Vertebrata</taxon>
        <taxon>Euteleostomi</taxon>
        <taxon>Archelosauria</taxon>
        <taxon>Archosauria</taxon>
        <taxon>Dinosauria</taxon>
        <taxon>Saurischia</taxon>
        <taxon>Theropoda</taxon>
        <taxon>Coelurosauria</taxon>
        <taxon>Aves</taxon>
        <taxon>Neognathae</taxon>
        <taxon>Neoaves</taxon>
        <taxon>Telluraves</taxon>
        <taxon>Australaves</taxon>
        <taxon>Passeriformes</taxon>
        <taxon>Notiomystidae</taxon>
        <taxon>Notiomystis</taxon>
    </lineage>
</organism>
<protein>
    <submittedName>
        <fullName evidence="4">GAK24 protein</fullName>
    </submittedName>
</protein>
<dbReference type="InterPro" id="IPR045345">
    <property type="entry name" value="Gag_p24_C"/>
</dbReference>
<evidence type="ECO:0000256" key="1">
    <source>
        <dbReference type="SAM" id="Coils"/>
    </source>
</evidence>
<evidence type="ECO:0000256" key="2">
    <source>
        <dbReference type="SAM" id="MobiDB-lite"/>
    </source>
</evidence>
<dbReference type="EMBL" id="VZRX01019269">
    <property type="protein sequence ID" value="NWX35662.1"/>
    <property type="molecule type" value="Genomic_DNA"/>
</dbReference>
<feature type="non-terminal residue" evidence="4">
    <location>
        <position position="419"/>
    </location>
</feature>
<feature type="region of interest" description="Disordered" evidence="2">
    <location>
        <begin position="400"/>
        <end position="419"/>
    </location>
</feature>
<evidence type="ECO:0000259" key="3">
    <source>
        <dbReference type="Pfam" id="PF19317"/>
    </source>
</evidence>
<dbReference type="InterPro" id="IPR008919">
    <property type="entry name" value="Retrov_capsid_N"/>
</dbReference>
<evidence type="ECO:0000313" key="4">
    <source>
        <dbReference type="EMBL" id="NWX35662.1"/>
    </source>
</evidence>
<dbReference type="PANTHER" id="PTHR40389:SF3">
    <property type="entry name" value="IGE-BINDING PROTEIN"/>
    <property type="match status" value="1"/>
</dbReference>
<dbReference type="AlphaFoldDB" id="A0A7K6VKU6"/>
<dbReference type="OrthoDB" id="9352756at2759"/>
<dbReference type="InterPro" id="IPR050195">
    <property type="entry name" value="Primate_lentivir_Gag_pol-like"/>
</dbReference>
<dbReference type="GO" id="GO:0016032">
    <property type="term" value="P:viral process"/>
    <property type="evidence" value="ECO:0007669"/>
    <property type="project" value="InterPro"/>
</dbReference>
<feature type="domain" description="Retroviral nucleocapsid Gag protein p24 C-terminal" evidence="3">
    <location>
        <begin position="295"/>
        <end position="363"/>
    </location>
</feature>
<keyword evidence="1" id="KW-0175">Coiled coil</keyword>
<keyword evidence="5" id="KW-1185">Reference proteome</keyword>
<evidence type="ECO:0000313" key="5">
    <source>
        <dbReference type="Proteomes" id="UP000579558"/>
    </source>
</evidence>
<name>A0A7K6VKU6_9PASS</name>
<dbReference type="SUPFAM" id="SSF47943">
    <property type="entry name" value="Retrovirus capsid protein, N-terminal core domain"/>
    <property type="match status" value="1"/>
</dbReference>
<dbReference type="Pfam" id="PF19317">
    <property type="entry name" value="Gag_p24_C"/>
    <property type="match status" value="1"/>
</dbReference>
<feature type="non-terminal residue" evidence="4">
    <location>
        <position position="1"/>
    </location>
</feature>